<dbReference type="EMBL" id="CP032101">
    <property type="protein sequence ID" value="AXX88290.1"/>
    <property type="molecule type" value="Genomic_DNA"/>
</dbReference>
<proteinExistence type="predicted"/>
<dbReference type="EMBL" id="NXAO01000050">
    <property type="protein sequence ID" value="PHO14627.1"/>
    <property type="molecule type" value="Genomic_DNA"/>
</dbReference>
<evidence type="ECO:0000313" key="4">
    <source>
        <dbReference type="Proteomes" id="UP000264693"/>
    </source>
</evidence>
<evidence type="ECO:0000313" key="3">
    <source>
        <dbReference type="Proteomes" id="UP000224740"/>
    </source>
</evidence>
<dbReference type="Proteomes" id="UP000224740">
    <property type="component" value="Unassembled WGS sequence"/>
</dbReference>
<gene>
    <name evidence="1" type="ORF">AMRN_2589</name>
    <name evidence="2" type="ORF">CPH92_11030</name>
</gene>
<dbReference type="RefSeq" id="WP_099311845.1">
    <property type="nucleotide sequence ID" value="NZ_CP032101.1"/>
</dbReference>
<reference evidence="2" key="2">
    <citation type="submission" date="2017-09" db="EMBL/GenBank/DDBJ databases">
        <authorList>
            <person name="Perez-Cataluna A."/>
            <person name="Figueras M.J."/>
            <person name="Salas-Masso N."/>
        </authorList>
    </citation>
    <scope>NUCLEOTIDE SEQUENCE</scope>
    <source>
        <strain evidence="2">CECT 7727</strain>
    </source>
</reference>
<keyword evidence="3" id="KW-1185">Reference proteome</keyword>
<dbReference type="KEGG" id="amar:AMRN_2589"/>
<dbReference type="Proteomes" id="UP000264693">
    <property type="component" value="Chromosome"/>
</dbReference>
<protein>
    <submittedName>
        <fullName evidence="1">Molybdopterin-containing oxidoreductase II, DMSO/TMAO/BSO reductase family, monoheme c-type cytochrome</fullName>
    </submittedName>
</protein>
<accession>A0A347TNW2</accession>
<dbReference type="AlphaFoldDB" id="A0A347TNW2"/>
<reference evidence="1 4" key="3">
    <citation type="submission" date="2018-08" db="EMBL/GenBank/DDBJ databases">
        <title>Complete genome of the Arcobacter marinus type strain JCM 15502.</title>
        <authorList>
            <person name="Miller W.G."/>
            <person name="Yee E."/>
            <person name="Huynh S."/>
            <person name="Parker C.T."/>
        </authorList>
    </citation>
    <scope>NUCLEOTIDE SEQUENCE [LARGE SCALE GENOMIC DNA]</scope>
    <source>
        <strain evidence="1 4">JCM 15502</strain>
    </source>
</reference>
<name>A0A347TNW2_9BACT</name>
<sequence>MFKKGIVLILFAIPTMLFSKEYASKNLEILSMKNEPVGVLYKGAKVNENKGDFTLSGWVMDGNEYIIFYSSKDRIKLARLEDEFTKNMKVSETKEDVYGVKWKKIDIDFKLKNSKALVTNENELWNKEEELYQRCGSCHKTFEAYEYTPNQWPSIMKTMKTNAGFSKKETKAVSVYLQYESLKGK</sequence>
<evidence type="ECO:0000313" key="1">
    <source>
        <dbReference type="EMBL" id="AXX88290.1"/>
    </source>
</evidence>
<evidence type="ECO:0000313" key="2">
    <source>
        <dbReference type="EMBL" id="PHO14627.1"/>
    </source>
</evidence>
<reference evidence="3" key="1">
    <citation type="submission" date="2017-09" db="EMBL/GenBank/DDBJ databases">
        <title>Arcobacter canalis sp. nov., a new species isolated from a water canal contaminated with urban sewage.</title>
        <authorList>
            <person name="Perez-Cataluna A."/>
            <person name="Salas-Masso N."/>
            <person name="Figueras M.J."/>
        </authorList>
    </citation>
    <scope>NUCLEOTIDE SEQUENCE [LARGE SCALE GENOMIC DNA]</scope>
    <source>
        <strain evidence="3">CECT 7727</strain>
    </source>
</reference>
<organism evidence="1 4">
    <name type="scientific">Malaciobacter marinus</name>
    <dbReference type="NCBI Taxonomy" id="505249"/>
    <lineage>
        <taxon>Bacteria</taxon>
        <taxon>Pseudomonadati</taxon>
        <taxon>Campylobacterota</taxon>
        <taxon>Epsilonproteobacteria</taxon>
        <taxon>Campylobacterales</taxon>
        <taxon>Arcobacteraceae</taxon>
        <taxon>Malaciobacter</taxon>
    </lineage>
</organism>